<evidence type="ECO:0000313" key="3">
    <source>
        <dbReference type="Proteomes" id="UP000289738"/>
    </source>
</evidence>
<sequence>MRVAVVGGGISGLASAYVLAKEGVNVTLYEKEDYLGGHAKTVNVDGIDLDLGFMLFNPATYPDMIEFLESLGIDMELSELSFAVSLDGGHGCEWGSRNGLSSLFAQKMNVFNPYFWQMIREIIKFKDDVISYLDMVDNNLNMDHNETLEQFIKSNGYSELFVKAYLIPICGSIWPCSSERALSFSAFSVLSFCRNFQHLQLFGKSQWLTVKGGSHAYVEKVKEELVSRGVQVITNCEVELVSTLEKGCLVQCKDGSEQTYESCIVATHAPDTLRLLGDEATYDERRILGAFQYVYSDIFLHHDKNLMPQKPAAWSAINFLGCKNNRVCVTYWLNILQNFGETKLPFLVTLNPEQTPKIPCLSVPSVAAFKAAQELGSIQGKRKIWFCSAYQGCGFHEDGLKAGMVAAYGILGRCCSLRTNPKHMELSWKELGARHFVTRFLSSYITTGCLTLLEDGGTMYTFEGNNMKNSLKCVVRIHSPQFYWKIMTQADLGLADAYINGDFSLDDKDEGLLNLFMIFIKASIDSTNGSNSKLKRKRGWWTPIFLTASLASAKFFFKHYFRKNSLTQARRNISRHYDLSNELFALFLDETMTYSCANEDEDLKDAQMRKMSLLIEKARIDSTHEVLDIGCGWGSFVIEVVKRTGCKCTGITLSMEQLKLAEKRVRDAGLQDHIKLLLCDYRQLPKTFKYDRIISVGMIEAVGDEYMEEFFGCCESVLADDGLLVLQFISYPDESYNEYKRSSGFIKEYIFPGGCLPSLSFKSRTLGDYQMVFSRPGNTNTLKDPYRSWPSAC</sequence>
<evidence type="ECO:0000313" key="2">
    <source>
        <dbReference type="EMBL" id="RYQ92070.1"/>
    </source>
</evidence>
<dbReference type="STRING" id="3818.A0A444XQP8"/>
<dbReference type="CDD" id="cd02440">
    <property type="entry name" value="AdoMet_MTases"/>
    <property type="match status" value="1"/>
</dbReference>
<dbReference type="Pfam" id="PF01593">
    <property type="entry name" value="Amino_oxidase"/>
    <property type="match status" value="1"/>
</dbReference>
<dbReference type="EMBL" id="SDMP01000019">
    <property type="protein sequence ID" value="RYQ92070.1"/>
    <property type="molecule type" value="Genomic_DNA"/>
</dbReference>
<organism evidence="2 3">
    <name type="scientific">Arachis hypogaea</name>
    <name type="common">Peanut</name>
    <dbReference type="NCBI Taxonomy" id="3818"/>
    <lineage>
        <taxon>Eukaryota</taxon>
        <taxon>Viridiplantae</taxon>
        <taxon>Streptophyta</taxon>
        <taxon>Embryophyta</taxon>
        <taxon>Tracheophyta</taxon>
        <taxon>Spermatophyta</taxon>
        <taxon>Magnoliopsida</taxon>
        <taxon>eudicotyledons</taxon>
        <taxon>Gunneridae</taxon>
        <taxon>Pentapetalae</taxon>
        <taxon>rosids</taxon>
        <taxon>fabids</taxon>
        <taxon>Fabales</taxon>
        <taxon>Fabaceae</taxon>
        <taxon>Papilionoideae</taxon>
        <taxon>50 kb inversion clade</taxon>
        <taxon>dalbergioids sensu lato</taxon>
        <taxon>Dalbergieae</taxon>
        <taxon>Pterocarpus clade</taxon>
        <taxon>Arachis</taxon>
    </lineage>
</organism>
<dbReference type="SUPFAM" id="SSF51905">
    <property type="entry name" value="FAD/NAD(P)-binding domain"/>
    <property type="match status" value="1"/>
</dbReference>
<protein>
    <recommendedName>
        <fullName evidence="1">Amine oxidase domain-containing protein</fullName>
    </recommendedName>
</protein>
<reference evidence="2 3" key="1">
    <citation type="submission" date="2019-01" db="EMBL/GenBank/DDBJ databases">
        <title>Sequencing of cultivated peanut Arachis hypogaea provides insights into genome evolution and oil improvement.</title>
        <authorList>
            <person name="Chen X."/>
        </authorList>
    </citation>
    <scope>NUCLEOTIDE SEQUENCE [LARGE SCALE GENOMIC DNA]</scope>
    <source>
        <strain evidence="3">cv. Fuhuasheng</strain>
        <tissue evidence="2">Leaves</tissue>
    </source>
</reference>
<dbReference type="InterPro" id="IPR036188">
    <property type="entry name" value="FAD/NAD-bd_sf"/>
</dbReference>
<dbReference type="GO" id="GO:0008168">
    <property type="term" value="F:methyltransferase activity"/>
    <property type="evidence" value="ECO:0007669"/>
    <property type="project" value="TreeGrafter"/>
</dbReference>
<dbReference type="PANTHER" id="PTHR43675">
    <property type="entry name" value="ARSENITE METHYLTRANSFERASE"/>
    <property type="match status" value="1"/>
</dbReference>
<dbReference type="Pfam" id="PF02353">
    <property type="entry name" value="CMAS"/>
    <property type="match status" value="1"/>
</dbReference>
<evidence type="ECO:0000259" key="1">
    <source>
        <dbReference type="Pfam" id="PF01593"/>
    </source>
</evidence>
<name>A0A444XQP8_ARAHY</name>
<dbReference type="GO" id="GO:0016491">
    <property type="term" value="F:oxidoreductase activity"/>
    <property type="evidence" value="ECO:0007669"/>
    <property type="project" value="InterPro"/>
</dbReference>
<accession>A0A444XQP8</accession>
<gene>
    <name evidence="2" type="ORF">Ahy_B09g098192</name>
</gene>
<dbReference type="InterPro" id="IPR002937">
    <property type="entry name" value="Amino_oxidase"/>
</dbReference>
<comment type="caution">
    <text evidence="2">The sequence shown here is derived from an EMBL/GenBank/DDBJ whole genome shotgun (WGS) entry which is preliminary data.</text>
</comment>
<dbReference type="InterPro" id="IPR026669">
    <property type="entry name" value="Arsenite_MeTrfase-like"/>
</dbReference>
<feature type="domain" description="Amine oxidase" evidence="1">
    <location>
        <begin position="10"/>
        <end position="270"/>
    </location>
</feature>
<dbReference type="Proteomes" id="UP000289738">
    <property type="component" value="Chromosome B09"/>
</dbReference>
<dbReference type="Gene3D" id="3.40.50.150">
    <property type="entry name" value="Vaccinia Virus protein VP39"/>
    <property type="match status" value="1"/>
</dbReference>
<proteinExistence type="predicted"/>
<dbReference type="SUPFAM" id="SSF53335">
    <property type="entry name" value="S-adenosyl-L-methionine-dependent methyltransferases"/>
    <property type="match status" value="1"/>
</dbReference>
<dbReference type="InterPro" id="IPR029063">
    <property type="entry name" value="SAM-dependent_MTases_sf"/>
</dbReference>
<keyword evidence="3" id="KW-1185">Reference proteome</keyword>
<dbReference type="AlphaFoldDB" id="A0A444XQP8"/>
<dbReference type="PRINTS" id="PR00419">
    <property type="entry name" value="ADXRDTASE"/>
</dbReference>
<dbReference type="Gene3D" id="3.50.50.60">
    <property type="entry name" value="FAD/NAD(P)-binding domain"/>
    <property type="match status" value="1"/>
</dbReference>
<dbReference type="PANTHER" id="PTHR43675:SF30">
    <property type="entry name" value="CYCLOPROPANE-FATTY-ACYL-PHOSPHOLIPID SYNTHASE"/>
    <property type="match status" value="1"/>
</dbReference>